<dbReference type="AlphaFoldDB" id="A0A0A1TZJ4"/>
<accession>A0A0A1TZJ4</accession>
<dbReference type="VEuPathDB" id="AmoebaDB:EIN_319190"/>
<protein>
    <submittedName>
        <fullName evidence="2">Uncharacterized protein</fullName>
    </submittedName>
</protein>
<evidence type="ECO:0000313" key="2">
    <source>
        <dbReference type="EMBL" id="ELP87020.1"/>
    </source>
</evidence>
<keyword evidence="1" id="KW-1133">Transmembrane helix</keyword>
<dbReference type="KEGG" id="eiv:EIN_319190"/>
<evidence type="ECO:0000313" key="3">
    <source>
        <dbReference type="Proteomes" id="UP000014680"/>
    </source>
</evidence>
<feature type="transmembrane region" description="Helical" evidence="1">
    <location>
        <begin position="23"/>
        <end position="42"/>
    </location>
</feature>
<organism evidence="2 3">
    <name type="scientific">Entamoeba invadens IP1</name>
    <dbReference type="NCBI Taxonomy" id="370355"/>
    <lineage>
        <taxon>Eukaryota</taxon>
        <taxon>Amoebozoa</taxon>
        <taxon>Evosea</taxon>
        <taxon>Archamoebae</taxon>
        <taxon>Mastigamoebida</taxon>
        <taxon>Entamoebidae</taxon>
        <taxon>Entamoeba</taxon>
    </lineage>
</organism>
<dbReference type="GeneID" id="14885929"/>
<reference evidence="2 3" key="1">
    <citation type="submission" date="2012-10" db="EMBL/GenBank/DDBJ databases">
        <authorList>
            <person name="Zafar N."/>
            <person name="Inman J."/>
            <person name="Hall N."/>
            <person name="Lorenzi H."/>
            <person name="Caler E."/>
        </authorList>
    </citation>
    <scope>NUCLEOTIDE SEQUENCE [LARGE SCALE GENOMIC DNA]</scope>
    <source>
        <strain evidence="2 3">IP1</strain>
    </source>
</reference>
<dbReference type="EMBL" id="KB206890">
    <property type="protein sequence ID" value="ELP87020.1"/>
    <property type="molecule type" value="Genomic_DNA"/>
</dbReference>
<sequence>NGFVHIEATFEEHEKGSNITKSVLILITCGIGLLFVLIFYYYTYANQIIYDV</sequence>
<dbReference type="RefSeq" id="XP_004253791.1">
    <property type="nucleotide sequence ID" value="XM_004253743.1"/>
</dbReference>
<dbReference type="Proteomes" id="UP000014680">
    <property type="component" value="Unassembled WGS sequence"/>
</dbReference>
<keyword evidence="1" id="KW-0472">Membrane</keyword>
<name>A0A0A1TZJ4_ENTIV</name>
<evidence type="ECO:0000256" key="1">
    <source>
        <dbReference type="SAM" id="Phobius"/>
    </source>
</evidence>
<keyword evidence="3" id="KW-1185">Reference proteome</keyword>
<gene>
    <name evidence="2" type="ORF">EIN_319190</name>
</gene>
<proteinExistence type="predicted"/>
<keyword evidence="1" id="KW-0812">Transmembrane</keyword>
<feature type="non-terminal residue" evidence="2">
    <location>
        <position position="1"/>
    </location>
</feature>